<comment type="caution">
    <text evidence="1">The sequence shown here is derived from an EMBL/GenBank/DDBJ whole genome shotgun (WGS) entry which is preliminary data.</text>
</comment>
<dbReference type="AlphaFoldDB" id="A0A3P1SWF2"/>
<dbReference type="RefSeq" id="WP_124924378.1">
    <property type="nucleotide sequence ID" value="NZ_BMOH01000001.1"/>
</dbReference>
<reference evidence="1 2" key="1">
    <citation type="submission" date="2018-11" db="EMBL/GenBank/DDBJ databases">
        <title>The draft genome sequence of Amphritea balenae JAMM 1525T.</title>
        <authorList>
            <person name="Fang Z."/>
            <person name="Zhang Y."/>
            <person name="Han X."/>
        </authorList>
    </citation>
    <scope>NUCLEOTIDE SEQUENCE [LARGE SCALE GENOMIC DNA]</scope>
    <source>
        <strain evidence="1 2">JAMM 1525</strain>
    </source>
</reference>
<name>A0A3P1SWF2_9GAMM</name>
<sequence length="66" mass="8038">MISMTNYMKTNEPAFGETEMQYFERMGQEYSKLHKAELRKQRYQNFMNRLESAGKALRYNPNPFYK</sequence>
<accession>A0A3P1SWF2</accession>
<dbReference type="Proteomes" id="UP000267535">
    <property type="component" value="Unassembled WGS sequence"/>
</dbReference>
<evidence type="ECO:0000313" key="1">
    <source>
        <dbReference type="EMBL" id="RRD01305.1"/>
    </source>
</evidence>
<proteinExistence type="predicted"/>
<dbReference type="EMBL" id="RQXV01000001">
    <property type="protein sequence ID" value="RRD01305.1"/>
    <property type="molecule type" value="Genomic_DNA"/>
</dbReference>
<gene>
    <name evidence="1" type="ORF">EHS89_01720</name>
</gene>
<protein>
    <submittedName>
        <fullName evidence="1">Uncharacterized protein</fullName>
    </submittedName>
</protein>
<evidence type="ECO:0000313" key="2">
    <source>
        <dbReference type="Proteomes" id="UP000267535"/>
    </source>
</evidence>
<organism evidence="1 2">
    <name type="scientific">Amphritea balenae</name>
    <dbReference type="NCBI Taxonomy" id="452629"/>
    <lineage>
        <taxon>Bacteria</taxon>
        <taxon>Pseudomonadati</taxon>
        <taxon>Pseudomonadota</taxon>
        <taxon>Gammaproteobacteria</taxon>
        <taxon>Oceanospirillales</taxon>
        <taxon>Oceanospirillaceae</taxon>
        <taxon>Amphritea</taxon>
    </lineage>
</organism>
<keyword evidence="2" id="KW-1185">Reference proteome</keyword>